<dbReference type="Proteomes" id="UP000059188">
    <property type="component" value="Unassembled WGS sequence"/>
</dbReference>
<evidence type="ECO:0000313" key="3">
    <source>
        <dbReference type="Proteomes" id="UP000059188"/>
    </source>
</evidence>
<dbReference type="AlphaFoldDB" id="A0A0B7G017"/>
<dbReference type="OrthoDB" id="10017101at2759"/>
<dbReference type="PANTHER" id="PTHR43861:SF1">
    <property type="entry name" value="TRANS-ACONITATE 2-METHYLTRANSFERASE"/>
    <property type="match status" value="1"/>
</dbReference>
<evidence type="ECO:0000259" key="1">
    <source>
        <dbReference type="Pfam" id="PF13847"/>
    </source>
</evidence>
<feature type="domain" description="Methyltransferase" evidence="1">
    <location>
        <begin position="41"/>
        <end position="127"/>
    </location>
</feature>
<proteinExistence type="predicted"/>
<sequence>MSEPSRTAKLDWRPTLYNQAASAIYSNEHTEPLFELLSAQPGERIIDLGCGTGELTLRLERLVGNEGVIVGIDASESMLVKAKENGVANLFLGDIQNLVVPHQFKHLIGTSDVVFTNATLHWSGRPVCGRICGHMNGLGVRCVTAHVLERRGKKVSDPWFMPQPTEYAKLLESEGFMVEHISLNPRVITFPGPMLDFLRVLLRISFLKDLEDEEAEDIIQEVGRICEFDHKDGTGTWSGMYVTIRFRAIAPI</sequence>
<dbReference type="Gene3D" id="3.40.50.150">
    <property type="entry name" value="Vaccinia Virus protein VP39"/>
    <property type="match status" value="1"/>
</dbReference>
<dbReference type="InterPro" id="IPR025714">
    <property type="entry name" value="Methyltranfer_dom"/>
</dbReference>
<gene>
    <name evidence="2" type="ORF">RSOLAG1IB_04800</name>
</gene>
<keyword evidence="3" id="KW-1185">Reference proteome</keyword>
<evidence type="ECO:0000313" key="2">
    <source>
        <dbReference type="EMBL" id="CEL62444.1"/>
    </source>
</evidence>
<name>A0A0B7G017_THACB</name>
<dbReference type="InterPro" id="IPR029063">
    <property type="entry name" value="SAM-dependent_MTases_sf"/>
</dbReference>
<organism evidence="2 3">
    <name type="scientific">Thanatephorus cucumeris (strain AG1-IB / isolate 7/3/14)</name>
    <name type="common">Lettuce bottom rot fungus</name>
    <name type="synonym">Rhizoctonia solani</name>
    <dbReference type="NCBI Taxonomy" id="1108050"/>
    <lineage>
        <taxon>Eukaryota</taxon>
        <taxon>Fungi</taxon>
        <taxon>Dikarya</taxon>
        <taxon>Basidiomycota</taxon>
        <taxon>Agaricomycotina</taxon>
        <taxon>Agaricomycetes</taxon>
        <taxon>Cantharellales</taxon>
        <taxon>Ceratobasidiaceae</taxon>
        <taxon>Rhizoctonia</taxon>
        <taxon>Rhizoctonia solani AG-1</taxon>
    </lineage>
</organism>
<dbReference type="SUPFAM" id="SSF53335">
    <property type="entry name" value="S-adenosyl-L-methionine-dependent methyltransferases"/>
    <property type="match status" value="1"/>
</dbReference>
<protein>
    <recommendedName>
        <fullName evidence="1">Methyltransferase domain-containing protein</fullName>
    </recommendedName>
</protein>
<dbReference type="EMBL" id="LN679106">
    <property type="protein sequence ID" value="CEL62444.1"/>
    <property type="molecule type" value="Genomic_DNA"/>
</dbReference>
<dbReference type="CDD" id="cd02440">
    <property type="entry name" value="AdoMet_MTases"/>
    <property type="match status" value="1"/>
</dbReference>
<accession>A0A0B7G017</accession>
<dbReference type="PANTHER" id="PTHR43861">
    <property type="entry name" value="TRANS-ACONITATE 2-METHYLTRANSFERASE-RELATED"/>
    <property type="match status" value="1"/>
</dbReference>
<reference evidence="2 3" key="1">
    <citation type="submission" date="2014-11" db="EMBL/GenBank/DDBJ databases">
        <authorList>
            <person name="Wibberg Daniel"/>
        </authorList>
    </citation>
    <scope>NUCLEOTIDE SEQUENCE [LARGE SCALE GENOMIC DNA]</scope>
    <source>
        <strain evidence="2">Rhizoctonia solani AG1-IB 7/3/14</strain>
    </source>
</reference>
<dbReference type="STRING" id="1108050.A0A0B7G017"/>
<dbReference type="Pfam" id="PF13847">
    <property type="entry name" value="Methyltransf_31"/>
    <property type="match status" value="1"/>
</dbReference>